<feature type="domain" description="Fibronectin type-III" evidence="2">
    <location>
        <begin position="605"/>
        <end position="697"/>
    </location>
</feature>
<proteinExistence type="predicted"/>
<dbReference type="PROSITE" id="PS50853">
    <property type="entry name" value="FN3"/>
    <property type="match status" value="1"/>
</dbReference>
<accession>A0ABR7EZZ7</accession>
<feature type="compositionally biased region" description="Low complexity" evidence="1">
    <location>
        <begin position="578"/>
        <end position="597"/>
    </location>
</feature>
<dbReference type="InterPro" id="IPR003961">
    <property type="entry name" value="FN3_dom"/>
</dbReference>
<feature type="compositionally biased region" description="Low complexity" evidence="1">
    <location>
        <begin position="439"/>
        <end position="453"/>
    </location>
</feature>
<dbReference type="InterPro" id="IPR013783">
    <property type="entry name" value="Ig-like_fold"/>
</dbReference>
<dbReference type="SMART" id="SM00060">
    <property type="entry name" value="FN3"/>
    <property type="match status" value="1"/>
</dbReference>
<dbReference type="Pfam" id="PF00041">
    <property type="entry name" value="fn3"/>
    <property type="match status" value="1"/>
</dbReference>
<organism evidence="3 4">
    <name type="scientific">Eubacterium segne</name>
    <dbReference type="NCBI Taxonomy" id="2763045"/>
    <lineage>
        <taxon>Bacteria</taxon>
        <taxon>Bacillati</taxon>
        <taxon>Bacillota</taxon>
        <taxon>Clostridia</taxon>
        <taxon>Eubacteriales</taxon>
        <taxon>Eubacteriaceae</taxon>
        <taxon>Eubacterium</taxon>
    </lineage>
</organism>
<dbReference type="Proteomes" id="UP000597877">
    <property type="component" value="Unassembled WGS sequence"/>
</dbReference>
<feature type="region of interest" description="Disordered" evidence="1">
    <location>
        <begin position="558"/>
        <end position="607"/>
    </location>
</feature>
<dbReference type="EMBL" id="JACOOZ010000002">
    <property type="protein sequence ID" value="MBC5666932.1"/>
    <property type="molecule type" value="Genomic_DNA"/>
</dbReference>
<evidence type="ECO:0000256" key="1">
    <source>
        <dbReference type="SAM" id="MobiDB-lite"/>
    </source>
</evidence>
<dbReference type="SUPFAM" id="SSF49265">
    <property type="entry name" value="Fibronectin type III"/>
    <property type="match status" value="1"/>
</dbReference>
<protein>
    <submittedName>
        <fullName evidence="3">Fibronectin type III domain-containing protein</fullName>
    </submittedName>
</protein>
<evidence type="ECO:0000313" key="4">
    <source>
        <dbReference type="Proteomes" id="UP000597877"/>
    </source>
</evidence>
<dbReference type="InterPro" id="IPR007562">
    <property type="entry name" value="Transglutaminase-like_domain"/>
</dbReference>
<name>A0ABR7EZZ7_9FIRM</name>
<dbReference type="Pfam" id="PF04473">
    <property type="entry name" value="DUF553"/>
    <property type="match status" value="1"/>
</dbReference>
<feature type="region of interest" description="Disordered" evidence="1">
    <location>
        <begin position="435"/>
        <end position="458"/>
    </location>
</feature>
<dbReference type="SUPFAM" id="SSF54001">
    <property type="entry name" value="Cysteine proteinases"/>
    <property type="match status" value="1"/>
</dbReference>
<evidence type="ECO:0000259" key="2">
    <source>
        <dbReference type="PROSITE" id="PS50853"/>
    </source>
</evidence>
<dbReference type="InterPro" id="IPR038765">
    <property type="entry name" value="Papain-like_cys_pep_sf"/>
</dbReference>
<gene>
    <name evidence="3" type="ORF">H8S00_02850</name>
</gene>
<dbReference type="RefSeq" id="WP_186839955.1">
    <property type="nucleotide sequence ID" value="NZ_JACOOZ010000002.1"/>
</dbReference>
<dbReference type="CDD" id="cd00063">
    <property type="entry name" value="FN3"/>
    <property type="match status" value="1"/>
</dbReference>
<evidence type="ECO:0000313" key="3">
    <source>
        <dbReference type="EMBL" id="MBC5666932.1"/>
    </source>
</evidence>
<comment type="caution">
    <text evidence="3">The sequence shown here is derived from an EMBL/GenBank/DDBJ whole genome shotgun (WGS) entry which is preliminary data.</text>
</comment>
<keyword evidence="4" id="KW-1185">Reference proteome</keyword>
<dbReference type="Gene3D" id="2.60.40.10">
    <property type="entry name" value="Immunoglobulins"/>
    <property type="match status" value="1"/>
</dbReference>
<sequence length="697" mass="79515">MKKITAWITVFCIVGVTALSGVTVTDAYTITEKAGMRTADELSDAAAKALDEVSVTDKDMLDDVIKRSYENDFQDKTYIIKNKGENLDKSYWRQYVRSQGDFSVSLDWNVENCAAIVGDNYYYTIRMSSGVTMSPFNYATSTIDRWDEYMDVIRNVENRIGILNDDLCDYQKIQLAYAWIKQNVKYGYASDVSGQHVSGGQEPIEAILYGYAVCGGYTRVFNRFMHDCGIKSYYLSNVSHAFNFVRLDGKHYKTDCQVGTVDCYEGYEQYNKNGKLLWELNRALVGTTKKVSSELFEYSAITHYDTEFEHGSVDNCVMGPLAEITEPTCTTDGTFLKEGKVDEHCDYCGKVHSFTLPAAHTYKTVENKPSTCTEEGEIKKVCSECGNEETEKVAMKPHDYKIDTADSDFDTEGWFKIVCNSRGKVYYEEYKDKLERPTQSETETTTTEESVTTPAYQESDLEKKDRGYGIITWYDAEKEDWFCKQGQFEMSMKREISGNGAYTDGLWVECGILDKGRLYDKQAGKWVNAGDSVDCYFDVDSRTWKIYMKYYTEEPQATTTAPEEEVTTTEPATRKPEPVTTKKPQTTTKKIPVTTKKPQTKKTAKPARMSFKSVKNNKGKKISLKWKKIKGATKYQVKWVLGRGKKAKTKTKSLKGKTTSYAFKRLKKGKTYKVYIRAYNKSGWGKWSVVKKIKIKK</sequence>
<reference evidence="3 4" key="1">
    <citation type="submission" date="2020-08" db="EMBL/GenBank/DDBJ databases">
        <title>Genome public.</title>
        <authorList>
            <person name="Liu C."/>
            <person name="Sun Q."/>
        </authorList>
    </citation>
    <scope>NUCLEOTIDE SEQUENCE [LARGE SCALE GENOMIC DNA]</scope>
    <source>
        <strain evidence="3 4">BX4</strain>
    </source>
</reference>
<dbReference type="InterPro" id="IPR036116">
    <property type="entry name" value="FN3_sf"/>
</dbReference>